<dbReference type="AlphaFoldDB" id="A0A5R8P8Z7"/>
<gene>
    <name evidence="6" type="ORF">FEK35_24155</name>
</gene>
<dbReference type="OrthoDB" id="9771883at2"/>
<comment type="pathway">
    <text evidence="1">Lipid metabolism; butanoate metabolism.</text>
</comment>
<evidence type="ECO:0000256" key="2">
    <source>
        <dbReference type="ARBA" id="ARBA00009463"/>
    </source>
</evidence>
<feature type="domain" description="3-hydroxyacyl-CoA dehydrogenase C-terminal" evidence="4">
    <location>
        <begin position="187"/>
        <end position="244"/>
    </location>
</feature>
<dbReference type="Gene3D" id="1.10.1040.10">
    <property type="entry name" value="N-(1-d-carboxylethyl)-l-norvaline Dehydrogenase, domain 2"/>
    <property type="match status" value="1"/>
</dbReference>
<evidence type="ECO:0000313" key="6">
    <source>
        <dbReference type="EMBL" id="TLG00339.1"/>
    </source>
</evidence>
<dbReference type="Gene3D" id="3.40.50.720">
    <property type="entry name" value="NAD(P)-binding Rossmann-like Domain"/>
    <property type="match status" value="1"/>
</dbReference>
<organism evidence="6 7">
    <name type="scientific">Nocardia cyriacigeorgica</name>
    <dbReference type="NCBI Taxonomy" id="135487"/>
    <lineage>
        <taxon>Bacteria</taxon>
        <taxon>Bacillati</taxon>
        <taxon>Actinomycetota</taxon>
        <taxon>Actinomycetes</taxon>
        <taxon>Mycobacteriales</taxon>
        <taxon>Nocardiaceae</taxon>
        <taxon>Nocardia</taxon>
    </lineage>
</organism>
<dbReference type="InterPro" id="IPR036291">
    <property type="entry name" value="NAD(P)-bd_dom_sf"/>
</dbReference>
<dbReference type="PANTHER" id="PTHR48075:SF1">
    <property type="entry name" value="LAMBDA-CRYSTALLIN HOMOLOG"/>
    <property type="match status" value="1"/>
</dbReference>
<dbReference type="EMBL" id="VBUU01000031">
    <property type="protein sequence ID" value="TLG00339.1"/>
    <property type="molecule type" value="Genomic_DNA"/>
</dbReference>
<evidence type="ECO:0000256" key="1">
    <source>
        <dbReference type="ARBA" id="ARBA00005086"/>
    </source>
</evidence>
<dbReference type="Proteomes" id="UP000308349">
    <property type="component" value="Unassembled WGS sequence"/>
</dbReference>
<dbReference type="PANTHER" id="PTHR48075">
    <property type="entry name" value="3-HYDROXYACYL-COA DEHYDROGENASE FAMILY PROTEIN"/>
    <property type="match status" value="1"/>
</dbReference>
<dbReference type="InterPro" id="IPR006108">
    <property type="entry name" value="3HC_DH_C"/>
</dbReference>
<protein>
    <submittedName>
        <fullName evidence="6">Hydroxylacyl-CoA dehydrogenase</fullName>
    </submittedName>
</protein>
<reference evidence="6 7" key="1">
    <citation type="submission" date="2019-05" db="EMBL/GenBank/DDBJ databases">
        <title>Genomes sequences of two Nocardia cyriacigeorgica environmental isolates, type strains Nocardia asteroides ATCC 19247 and Nocardia cyriacigeorgica DSM 44484.</title>
        <authorList>
            <person name="Vautrin F."/>
            <person name="Bergeron E."/>
            <person name="Dubost A."/>
            <person name="Abrouk D."/>
            <person name="Rodriguez Nava V."/>
            <person name="Pujic P."/>
        </authorList>
    </citation>
    <scope>NUCLEOTIDE SEQUENCE [LARGE SCALE GENOMIC DNA]</scope>
    <source>
        <strain evidence="6 7">EML 1456</strain>
    </source>
</reference>
<dbReference type="GO" id="GO:0070403">
    <property type="term" value="F:NAD+ binding"/>
    <property type="evidence" value="ECO:0007669"/>
    <property type="project" value="InterPro"/>
</dbReference>
<comment type="caution">
    <text evidence="6">The sequence shown here is derived from an EMBL/GenBank/DDBJ whole genome shotgun (WGS) entry which is preliminary data.</text>
</comment>
<dbReference type="InterPro" id="IPR006176">
    <property type="entry name" value="3-OHacyl-CoA_DH_NAD-bd"/>
</dbReference>
<sequence length="322" mass="34920">MAGGTVTQRVTVVGAGVIGASWTALFLAHGLHVTVCDIAPDSEARLHTQLRAIEPTLHALGLPPLDTSHLLFEPHISKAVVAADVVQECGPERRGFKRDLWRRVEQAAPPQALLLSSSSGIPVDWQSTRMRDPARLLIGHPVNPPHLMPLVEVVAGSKTASTAVDEAIDFYRAVGKHPVRLRKPIPGFVVNRLQSALMREAVALVRAGVVTVDELDDIVTHSVGPRWAATGPFESFHLGGGPTGFAGFLKAYAGGMQLLWLHSSLRPVWFTPSVRRRLREQVDAGIGTVSITELEARRDRRQLAVLRASRETTAMEEGSSRV</sequence>
<evidence type="ECO:0000313" key="7">
    <source>
        <dbReference type="Proteomes" id="UP000308349"/>
    </source>
</evidence>
<dbReference type="GO" id="GO:0050104">
    <property type="term" value="F:L-gulonate 3-dehydrogenase activity"/>
    <property type="evidence" value="ECO:0007669"/>
    <property type="project" value="TreeGrafter"/>
</dbReference>
<dbReference type="GO" id="GO:0006631">
    <property type="term" value="P:fatty acid metabolic process"/>
    <property type="evidence" value="ECO:0007669"/>
    <property type="project" value="InterPro"/>
</dbReference>
<evidence type="ECO:0000259" key="4">
    <source>
        <dbReference type="Pfam" id="PF00725"/>
    </source>
</evidence>
<dbReference type="Pfam" id="PF00725">
    <property type="entry name" value="3HCDH"/>
    <property type="match status" value="1"/>
</dbReference>
<name>A0A5R8P8Z7_9NOCA</name>
<dbReference type="InterPro" id="IPR008927">
    <property type="entry name" value="6-PGluconate_DH-like_C_sf"/>
</dbReference>
<dbReference type="InterPro" id="IPR013328">
    <property type="entry name" value="6PGD_dom2"/>
</dbReference>
<feature type="domain" description="3-hydroxyacyl-CoA dehydrogenase NAD binding" evidence="5">
    <location>
        <begin position="10"/>
        <end position="182"/>
    </location>
</feature>
<comment type="similarity">
    <text evidence="2">Belongs to the 3-hydroxyacyl-CoA dehydrogenase family.</text>
</comment>
<dbReference type="SUPFAM" id="SSF48179">
    <property type="entry name" value="6-phosphogluconate dehydrogenase C-terminal domain-like"/>
    <property type="match status" value="1"/>
</dbReference>
<dbReference type="Pfam" id="PF02737">
    <property type="entry name" value="3HCDH_N"/>
    <property type="match status" value="1"/>
</dbReference>
<evidence type="ECO:0000259" key="5">
    <source>
        <dbReference type="Pfam" id="PF02737"/>
    </source>
</evidence>
<proteinExistence type="inferred from homology"/>
<keyword evidence="3" id="KW-0560">Oxidoreductase</keyword>
<dbReference type="SUPFAM" id="SSF51735">
    <property type="entry name" value="NAD(P)-binding Rossmann-fold domains"/>
    <property type="match status" value="1"/>
</dbReference>
<evidence type="ECO:0000256" key="3">
    <source>
        <dbReference type="ARBA" id="ARBA00023002"/>
    </source>
</evidence>
<accession>A0A5R8P8Z7</accession>